<dbReference type="InterPro" id="IPR031325">
    <property type="entry name" value="RHS_repeat"/>
</dbReference>
<organism evidence="6 7">
    <name type="scientific">Grimontia marina</name>
    <dbReference type="NCBI Taxonomy" id="646534"/>
    <lineage>
        <taxon>Bacteria</taxon>
        <taxon>Pseudomonadati</taxon>
        <taxon>Pseudomonadota</taxon>
        <taxon>Gammaproteobacteria</taxon>
        <taxon>Vibrionales</taxon>
        <taxon>Vibrionaceae</taxon>
        <taxon>Grimontia</taxon>
    </lineage>
</organism>
<dbReference type="InterPro" id="IPR022385">
    <property type="entry name" value="Rhs_assc_core"/>
</dbReference>
<dbReference type="InterPro" id="IPR050708">
    <property type="entry name" value="T6SS_VgrG/RHS"/>
</dbReference>
<feature type="compositionally biased region" description="Low complexity" evidence="5">
    <location>
        <begin position="2215"/>
        <end position="2228"/>
    </location>
</feature>
<dbReference type="Pfam" id="PF03534">
    <property type="entry name" value="SpvB"/>
    <property type="match status" value="1"/>
</dbReference>
<dbReference type="RefSeq" id="WP_062714744.1">
    <property type="nucleotide sequence ID" value="NZ_CAWRCI010000076.1"/>
</dbReference>
<dbReference type="NCBIfam" id="TIGR03696">
    <property type="entry name" value="Rhs_assc_core"/>
    <property type="match status" value="1"/>
</dbReference>
<dbReference type="GO" id="GO:0016787">
    <property type="term" value="F:hydrolase activity"/>
    <property type="evidence" value="ECO:0007669"/>
    <property type="project" value="UniProtKB-KW"/>
</dbReference>
<keyword evidence="2" id="KW-0964">Secreted</keyword>
<dbReference type="EC" id="3.1.-.-" evidence="6"/>
<dbReference type="Proteomes" id="UP000073601">
    <property type="component" value="Unassembled WGS sequence"/>
</dbReference>
<accession>A0A128FIR0</accession>
<keyword evidence="7" id="KW-1185">Reference proteome</keyword>
<dbReference type="SUPFAM" id="SSF69318">
    <property type="entry name" value="Integrin alpha N-terminal domain"/>
    <property type="match status" value="1"/>
</dbReference>
<dbReference type="Pfam" id="PF05593">
    <property type="entry name" value="RHS_repeat"/>
    <property type="match status" value="1"/>
</dbReference>
<dbReference type="EMBL" id="FIZY01000076">
    <property type="protein sequence ID" value="CZF86683.1"/>
    <property type="molecule type" value="Genomic_DNA"/>
</dbReference>
<dbReference type="Gene3D" id="2.180.10.10">
    <property type="entry name" value="RHS repeat-associated core"/>
    <property type="match status" value="3"/>
</dbReference>
<evidence type="ECO:0000256" key="5">
    <source>
        <dbReference type="SAM" id="MobiDB-lite"/>
    </source>
</evidence>
<dbReference type="PANTHER" id="PTHR32305">
    <property type="match status" value="1"/>
</dbReference>
<dbReference type="GO" id="GO:0005737">
    <property type="term" value="C:cytoplasm"/>
    <property type="evidence" value="ECO:0007669"/>
    <property type="project" value="InterPro"/>
</dbReference>
<reference evidence="7" key="1">
    <citation type="submission" date="2016-02" db="EMBL/GenBank/DDBJ databases">
        <authorList>
            <person name="Rodrigo-Torres Lidia"/>
            <person name="Arahal R.David."/>
        </authorList>
    </citation>
    <scope>NUCLEOTIDE SEQUENCE [LARGE SCALE GENOMIC DNA]</scope>
    <source>
        <strain evidence="7">CECT 8713</strain>
    </source>
</reference>
<name>A0A128FIR0_9GAMM</name>
<dbReference type="OrthoDB" id="9815414at2"/>
<gene>
    <name evidence="6" type="primary">wapA_1</name>
    <name evidence="6" type="ORF">GMA8713_04721</name>
</gene>
<evidence type="ECO:0000313" key="6">
    <source>
        <dbReference type="EMBL" id="CZF86683.1"/>
    </source>
</evidence>
<keyword evidence="3" id="KW-0732">Signal</keyword>
<dbReference type="GO" id="GO:0005576">
    <property type="term" value="C:extracellular region"/>
    <property type="evidence" value="ECO:0007669"/>
    <property type="project" value="UniProtKB-SubCell"/>
</dbReference>
<dbReference type="InterPro" id="IPR028994">
    <property type="entry name" value="Integrin_alpha_N"/>
</dbReference>
<dbReference type="NCBIfam" id="TIGR01643">
    <property type="entry name" value="YD_repeat_2x"/>
    <property type="match status" value="2"/>
</dbReference>
<evidence type="ECO:0000313" key="7">
    <source>
        <dbReference type="Proteomes" id="UP000073601"/>
    </source>
</evidence>
<comment type="subcellular location">
    <subcellularLocation>
        <location evidence="1">Secreted</location>
    </subcellularLocation>
</comment>
<evidence type="ECO:0000256" key="3">
    <source>
        <dbReference type="ARBA" id="ARBA00022729"/>
    </source>
</evidence>
<dbReference type="InterPro" id="IPR006530">
    <property type="entry name" value="YD"/>
</dbReference>
<protein>
    <submittedName>
        <fullName evidence="6">tRNA nuclease WapA</fullName>
        <ecNumber evidence="6">3.1.-.-</ecNumber>
    </submittedName>
</protein>
<proteinExistence type="predicted"/>
<dbReference type="InterPro" id="IPR013517">
    <property type="entry name" value="FG-GAP"/>
</dbReference>
<feature type="region of interest" description="Disordered" evidence="5">
    <location>
        <begin position="2170"/>
        <end position="2242"/>
    </location>
</feature>
<sequence>MDICSSAVGTSKNTSIASKWLTGVFTALTIFSLPTPTLALTPSGGKTAVLSGDFSVSGGEATYSLPISVSPGRAGHQPRLSLEYRSDGPNGNLGLGWSIGGLSAVTRCGKNLATDSRWGGVQFNADDRYCLDGQRLIAITGKDGGNLTEYRLKENGYSKVISYGAAGSGPAFFKVWTKDGSVYEYGATEDSQAQLPGQAHVYKWALNKITDITGKNSITFHYSEQASGSDQKIASIDYVGGKVVFSYEGRTDTRSDYLGGSLLTRNQRLKTVTVYQSDKVTEVGSYSLEYDNDSSIFSFLNRIRYCTPSSCATDITFSSLFRTNLKGYQPTETDYKQILFTDKNRDGQLEQYGVIAKHSNGQVNIRDQNGTVHNNVKSFSTVGSLNAPSLALNQCEKNVGGSYAKAGNGTLTAYCKFTSCDASNGYCSIGSKGQNAGDFSGTGKETLVTGWSVIDINGDGLDDKHNFDDPNGGFKYQITGGPSGALSGLPTSSSSSLTSVLTSIFSDGYSVVTSNFSGTYSQPVDFADINNDGYLDVVMRGHGSSKLYVYFFNGLNYLSPQTINLETNSPKLSLYFHDTDRDGYPELFFEGKQYKNNKGTIDPNSGTKVYEKEDALQFVDVNGDGYSDTIITPKNGNAKIQRGYPYSNKITSIQEAGVDYNISYKFATDSSVHKQVRYYQYPYLNTTPRRFLVSGYTKSPEGYSPTTYSYVYEGARSHYKGYGFLGFNKITRTENAAIKTVTTTTYEVNDGIKAGKPLSIIETRNDKKVSEQSFDYQLVTKQGYGAKYYQIYANTITTQAFDLASPADNPVVKRKEVTTRTLDHFGNVLNETNTITSGIDGGGHFYTSTANQYLSTGVNSNHQIYDFSSIQNIDNFESTLTTFKAGLGRYCGSDGKIYFKPNDHIVIIHGDVDTPIVLQRYNSYYRYDASGSSTDLDGLTTVTGNLVGITAAQFNAASPTSCGSYVYSDIDGDGKSEFGTTTSSRTELVSETAENYWKIGALNLSTTVIEDKTTNDKRAVENSFEYNDDKLLMSNTTRASEYGTSDAISSAKSLTNSFKYDDYGNVTETKVTGTGIAHPRMSTTAYDANGLFPTSQSNAKGHTTSLAYYPNGLMKQSVSPLAERTMGYAYDAFQRLTSETRPGTNNVISHVYKLGDACTAATAQTVSCVETSAPDRGKAVAHFDYAGREIRSLHQGFNGEWIVQDNTWDKSGRKVSATRPRFLTDNAVSIVNFKYDELHREIEKDEPAATAGQRAVFKTQYTGFVTELTDARTYQHSTTQNVLGHILRKDEPDGAYQTYTYYPDGKLKDTTDSSGNVTTIGYDSLGHRKSLDDPDMGVWGYTYNALGELSEKVDANGVKTTLSYDALGRKISERSDKNNQVNLLSWEYDGNGKPGTLTKVGGNGLTTDYYYNNNGLLSEVAKKTLGEKFSSHYFYDDYERVNQEVRPNGIDTSPLSSPNALNRGDKPEDRLVLQYIYNPNGYMSAVRSPKNYADEVFTSASFRDEIRQLLNEAIALANTYLEKAEKYAAQESFFKGKAAEYNQKTVNVHTLDSSSAAMLAGGYRFKQWCNANKVCYLRPGTWVMLHDDVVTPIDVTLDGDIYRIESTLEGSGAGIRNYTTTVHKVSEAEFNSAALTAAHDFILTDYDKNGQPDLMSTKDIYVAQADSETQEELLFSAEDLEQAGVIAGNHYKFYTELATALISLSEDVAEFSGIYCEMANQLGGDLTTAQRQKCTNNLHDQQYKEDSQAEQLDTILTQSKMEEGADAYIYYWQRRETDAWNHTLSEMLGNGLVNTYKHNARTGRPDHITTHIASGLFDQRIKKSSAQLLRHIEYTYDNHDNVKMRYDRILGIQDTFEYDGLDRVTKNNVSLDSLDDYLGATPDFAGLHTVQYDKLGNIKQRSEIGDYTYSGVQAGPHAVTQANGLTYQYDEVGNMVSAKAVAGTDNALERELEWNEFNKPTKITRNGKTVEFKYDANHSRYLKTNSDGVETFYFDKVYERVKDTTTGNVEHKHFVYADGKLISLVVHERDSDQKLLNKKTQYLHYDALESVDMITDGYGVISANGIEERFARDRLVVERRSYSVWGKQREIIWNANKSPTLVETAVSTNRGYTGHEQIEEVGLTHMNGRVYDEELGRFISADPIIQAPFVTSSFSRYAYVWNNPLKYRDPSGYRISDTDPGQAEDDWEPGPEPMPDGPITIGGDGAGGDPDNDDYYTPNNPDSNNGNDGENGDNENEYNFGDDTTSALEIGLTIPSKVVEIFGGDSGGADVGVEIGLMKQNGVRYEFGFYVTTTAAGGHGIPGDIVEKSKSAKVASMLNASVVTHQGDFSDVAGSAWEGDVSLGAVGGSLGETDEGKGFSSVGLRSGIGASVKRTSTSVYSVEFSKDGIKTNNYDDGCDSWVC</sequence>
<dbReference type="InterPro" id="IPR003284">
    <property type="entry name" value="Sal_SpvB"/>
</dbReference>
<keyword evidence="6" id="KW-0378">Hydrolase</keyword>
<evidence type="ECO:0000256" key="2">
    <source>
        <dbReference type="ARBA" id="ARBA00022525"/>
    </source>
</evidence>
<evidence type="ECO:0000256" key="1">
    <source>
        <dbReference type="ARBA" id="ARBA00004613"/>
    </source>
</evidence>
<dbReference type="Pfam" id="PF13517">
    <property type="entry name" value="FG-GAP_3"/>
    <property type="match status" value="1"/>
</dbReference>
<keyword evidence="4" id="KW-0843">Virulence</keyword>
<evidence type="ECO:0000256" key="4">
    <source>
        <dbReference type="ARBA" id="ARBA00023026"/>
    </source>
</evidence>
<dbReference type="PANTHER" id="PTHR32305:SF15">
    <property type="entry name" value="PROTEIN RHSA-RELATED"/>
    <property type="match status" value="1"/>
</dbReference>